<evidence type="ECO:0008006" key="4">
    <source>
        <dbReference type="Google" id="ProtNLM"/>
    </source>
</evidence>
<dbReference type="KEGG" id="slan:GV829_05005"/>
<name>A0A6M4AT52_9SPHN</name>
<dbReference type="EMBL" id="CP053015">
    <property type="protein sequence ID" value="QJQ31886.1"/>
    <property type="molecule type" value="Genomic_DNA"/>
</dbReference>
<feature type="signal peptide" evidence="1">
    <location>
        <begin position="1"/>
        <end position="27"/>
    </location>
</feature>
<accession>A0A6M4AT52</accession>
<proteinExistence type="predicted"/>
<dbReference type="Proteomes" id="UP000503018">
    <property type="component" value="Chromosome"/>
</dbReference>
<dbReference type="RefSeq" id="WP_169944452.1">
    <property type="nucleotide sequence ID" value="NZ_CP053015.1"/>
</dbReference>
<evidence type="ECO:0000256" key="1">
    <source>
        <dbReference type="SAM" id="SignalP"/>
    </source>
</evidence>
<dbReference type="AlphaFoldDB" id="A0A6M4AT52"/>
<reference evidence="2 3" key="1">
    <citation type="submission" date="2020-01" db="EMBL/GenBank/DDBJ databases">
        <title>Sphingomonas sp. strain CSW-10.</title>
        <authorList>
            <person name="Chen W.-M."/>
        </authorList>
    </citation>
    <scope>NUCLEOTIDE SEQUENCE [LARGE SCALE GENOMIC DNA]</scope>
    <source>
        <strain evidence="2 3">CSW-10</strain>
    </source>
</reference>
<keyword evidence="3" id="KW-1185">Reference proteome</keyword>
<organism evidence="2 3">
    <name type="scientific">Sphingomonas lacunae</name>
    <dbReference type="NCBI Taxonomy" id="2698828"/>
    <lineage>
        <taxon>Bacteria</taxon>
        <taxon>Pseudomonadati</taxon>
        <taxon>Pseudomonadota</taxon>
        <taxon>Alphaproteobacteria</taxon>
        <taxon>Sphingomonadales</taxon>
        <taxon>Sphingomonadaceae</taxon>
        <taxon>Sphingomonas</taxon>
    </lineage>
</organism>
<feature type="chain" id="PRO_5027065827" description="Porin" evidence="1">
    <location>
        <begin position="28"/>
        <end position="238"/>
    </location>
</feature>
<protein>
    <recommendedName>
        <fullName evidence="4">Porin</fullName>
    </recommendedName>
</protein>
<gene>
    <name evidence="2" type="ORF">GV829_05005</name>
</gene>
<sequence>MMSDRTFAALGLTALVAVGLAATPAISAISHSATDRAEALSALVGRFTPATGDPVLLQRYANLPDEARRNFRFTPAMSRSENRAVTLVVRARPTTMTSAAASSTGESARPAQPIAIAPVTYRLGSAVGYTSFASSTASRESVDIATLPQARQPVDPTIRPSRFGADMRLDSRSLPGASERALDPDRAYSVDVTGSYRLSRNVDLTAGVRLQRENDRLAPLTDQRQDSQAVYVGTQFRF</sequence>
<evidence type="ECO:0000313" key="2">
    <source>
        <dbReference type="EMBL" id="QJQ31886.1"/>
    </source>
</evidence>
<evidence type="ECO:0000313" key="3">
    <source>
        <dbReference type="Proteomes" id="UP000503018"/>
    </source>
</evidence>
<keyword evidence="1" id="KW-0732">Signal</keyword>